<name>M4VED4_9BACT</name>
<dbReference type="STRING" id="349215.A11S_916"/>
<feature type="transmembrane region" description="Helical" evidence="1">
    <location>
        <begin position="31"/>
        <end position="53"/>
    </location>
</feature>
<evidence type="ECO:0000256" key="1">
    <source>
        <dbReference type="SAM" id="Phobius"/>
    </source>
</evidence>
<proteinExistence type="predicted"/>
<protein>
    <submittedName>
        <fullName evidence="2">Uncharacterized protein</fullName>
    </submittedName>
</protein>
<reference evidence="2 3" key="1">
    <citation type="journal article" date="2013" name="ISME J.">
        <title>By their genes ye shall know them: genomic signatures of predatory bacteria.</title>
        <authorList>
            <person name="Pasternak Z."/>
            <person name="Pietrokovski S."/>
            <person name="Rotem O."/>
            <person name="Gophna U."/>
            <person name="Lurie-Weinberger M.N."/>
            <person name="Jurkevitch E."/>
        </authorList>
    </citation>
    <scope>NUCLEOTIDE SEQUENCE [LARGE SCALE GENOMIC DNA]</scope>
    <source>
        <strain evidence="2">EPB</strain>
    </source>
</reference>
<dbReference type="KEGG" id="man:A11S_916"/>
<keyword evidence="1" id="KW-0472">Membrane</keyword>
<dbReference type="HOGENOM" id="CLU_1293151_0_0_5"/>
<evidence type="ECO:0000313" key="2">
    <source>
        <dbReference type="EMBL" id="AGH97737.1"/>
    </source>
</evidence>
<organism evidence="2 3">
    <name type="scientific">Micavibrio aeruginosavorus EPB</name>
    <dbReference type="NCBI Taxonomy" id="349215"/>
    <lineage>
        <taxon>Bacteria</taxon>
        <taxon>Pseudomonadati</taxon>
        <taxon>Bdellovibrionota</taxon>
        <taxon>Bdellovibrionia</taxon>
        <taxon>Bdellovibrionales</taxon>
        <taxon>Pseudobdellovibrionaceae</taxon>
        <taxon>Micavibrio</taxon>
    </lineage>
</organism>
<keyword evidence="1" id="KW-0812">Transmembrane</keyword>
<feature type="transmembrane region" description="Helical" evidence="1">
    <location>
        <begin position="73"/>
        <end position="93"/>
    </location>
</feature>
<gene>
    <name evidence="2" type="ORF">A11S_916</name>
</gene>
<dbReference type="EMBL" id="CP003538">
    <property type="protein sequence ID" value="AGH97737.1"/>
    <property type="molecule type" value="Genomic_DNA"/>
</dbReference>
<evidence type="ECO:0000313" key="3">
    <source>
        <dbReference type="Proteomes" id="UP000011932"/>
    </source>
</evidence>
<keyword evidence="1" id="KW-1133">Transmembrane helix</keyword>
<dbReference type="AlphaFoldDB" id="M4VED4"/>
<dbReference type="Proteomes" id="UP000011932">
    <property type="component" value="Chromosome"/>
</dbReference>
<sequence>MNCGDLCNGECFWSGRSYHLAPRPRTQRRKYYLITKFYQIKSYFIVILSNLLFISEILPPCDYKEGNMMTKHFGVGAVFCAVALIAGCSAEVTDQVGAEGAVKLETKANDYSIIKPNSEGLTVLRTYKPADGFLLTETVSPYDDKRACIFLGKGADVLCFNNVSIVSAQPKLLAAYKVNNTPVIEFTPGFTPTLRCVATASNGIHHQGQLHCN</sequence>
<accession>M4VED4</accession>